<dbReference type="RefSeq" id="WP_365502880.1">
    <property type="nucleotide sequence ID" value="NZ_JBFANW010000001.1"/>
</dbReference>
<name>A0ABW8EKZ2_STRT5</name>
<evidence type="ECO:0000313" key="1">
    <source>
        <dbReference type="EMBL" id="MFJ2823925.1"/>
    </source>
</evidence>
<keyword evidence="2" id="KW-1185">Reference proteome</keyword>
<protein>
    <recommendedName>
        <fullName evidence="3">PD-(D/E)XK endonuclease-like domain-containing protein</fullName>
    </recommendedName>
</protein>
<gene>
    <name evidence="1" type="ORF">ACIO7M_22830</name>
</gene>
<reference evidence="1 2" key="1">
    <citation type="submission" date="2024-10" db="EMBL/GenBank/DDBJ databases">
        <title>The Natural Products Discovery Center: Release of the First 8490 Sequenced Strains for Exploring Actinobacteria Biosynthetic Diversity.</title>
        <authorList>
            <person name="Kalkreuter E."/>
            <person name="Kautsar S.A."/>
            <person name="Yang D."/>
            <person name="Bader C.D."/>
            <person name="Teijaro C.N."/>
            <person name="Fluegel L."/>
            <person name="Davis C.M."/>
            <person name="Simpson J.R."/>
            <person name="Lauterbach L."/>
            <person name="Steele A.D."/>
            <person name="Gui C."/>
            <person name="Meng S."/>
            <person name="Li G."/>
            <person name="Viehrig K."/>
            <person name="Ye F."/>
            <person name="Su P."/>
            <person name="Kiefer A.F."/>
            <person name="Nichols A."/>
            <person name="Cepeda A.J."/>
            <person name="Yan W."/>
            <person name="Fan B."/>
            <person name="Jiang Y."/>
            <person name="Adhikari A."/>
            <person name="Zheng C.-J."/>
            <person name="Schuster L."/>
            <person name="Cowan T.M."/>
            <person name="Smanski M.J."/>
            <person name="Chevrette M.G."/>
            <person name="De Carvalho L.P.S."/>
            <person name="Shen B."/>
        </authorList>
    </citation>
    <scope>NUCLEOTIDE SEQUENCE [LARGE SCALE GENOMIC DNA]</scope>
    <source>
        <strain evidence="1 2">NPDC087220</strain>
    </source>
</reference>
<dbReference type="Proteomes" id="UP001617351">
    <property type="component" value="Unassembled WGS sequence"/>
</dbReference>
<evidence type="ECO:0000313" key="2">
    <source>
        <dbReference type="Proteomes" id="UP001617351"/>
    </source>
</evidence>
<dbReference type="EMBL" id="JBIUYY010000010">
    <property type="protein sequence ID" value="MFJ2823925.1"/>
    <property type="molecule type" value="Genomic_DNA"/>
</dbReference>
<organism evidence="1 2">
    <name type="scientific">Streptomyces toxytricini</name>
    <name type="common">Actinomyces toxytricini</name>
    <dbReference type="NCBI Taxonomy" id="67369"/>
    <lineage>
        <taxon>Bacteria</taxon>
        <taxon>Bacillati</taxon>
        <taxon>Actinomycetota</taxon>
        <taxon>Actinomycetes</taxon>
        <taxon>Kitasatosporales</taxon>
        <taxon>Streptomycetaceae</taxon>
        <taxon>Streptomyces</taxon>
    </lineage>
</organism>
<sequence length="105" mass="10616">MQAAFHVRGLTRPVRSLARRVAGTLAAAVARGPAVAAVLQFRLGSLQGSYAANAAADAPAVAAVSLSLIGLESLLGHPGFGLDAAANCHMCDQTPYCHLSAAHPT</sequence>
<comment type="caution">
    <text evidence="1">The sequence shown here is derived from an EMBL/GenBank/DDBJ whole genome shotgun (WGS) entry which is preliminary data.</text>
</comment>
<proteinExistence type="predicted"/>
<accession>A0ABW8EKZ2</accession>
<evidence type="ECO:0008006" key="3">
    <source>
        <dbReference type="Google" id="ProtNLM"/>
    </source>
</evidence>